<dbReference type="EMBL" id="RSCE01000013">
    <property type="protein sequence ID" value="RSH78104.1"/>
    <property type="molecule type" value="Genomic_DNA"/>
</dbReference>
<dbReference type="AlphaFoldDB" id="A0A427XHB4"/>
<organism evidence="1 2">
    <name type="scientific">Apiotrichum porosum</name>
    <dbReference type="NCBI Taxonomy" id="105984"/>
    <lineage>
        <taxon>Eukaryota</taxon>
        <taxon>Fungi</taxon>
        <taxon>Dikarya</taxon>
        <taxon>Basidiomycota</taxon>
        <taxon>Agaricomycotina</taxon>
        <taxon>Tremellomycetes</taxon>
        <taxon>Trichosporonales</taxon>
        <taxon>Trichosporonaceae</taxon>
        <taxon>Apiotrichum</taxon>
    </lineage>
</organism>
<evidence type="ECO:0000313" key="1">
    <source>
        <dbReference type="EMBL" id="RSH78104.1"/>
    </source>
</evidence>
<proteinExistence type="predicted"/>
<dbReference type="Proteomes" id="UP000279236">
    <property type="component" value="Unassembled WGS sequence"/>
</dbReference>
<dbReference type="RefSeq" id="XP_028473251.1">
    <property type="nucleotide sequence ID" value="XM_028618295.1"/>
</dbReference>
<evidence type="ECO:0000313" key="2">
    <source>
        <dbReference type="Proteomes" id="UP000279236"/>
    </source>
</evidence>
<protein>
    <submittedName>
        <fullName evidence="1">Uncharacterized protein</fullName>
    </submittedName>
</protein>
<reference evidence="1 2" key="1">
    <citation type="submission" date="2018-11" db="EMBL/GenBank/DDBJ databases">
        <title>Genome sequence of Apiotrichum porosum DSM 27194.</title>
        <authorList>
            <person name="Aliyu H."/>
            <person name="Gorte O."/>
            <person name="Ochsenreither K."/>
        </authorList>
    </citation>
    <scope>NUCLEOTIDE SEQUENCE [LARGE SCALE GENOMIC DNA]</scope>
    <source>
        <strain evidence="1 2">DSM 27194</strain>
    </source>
</reference>
<dbReference type="GeneID" id="39587103"/>
<accession>A0A427XHB4</accession>
<keyword evidence="2" id="KW-1185">Reference proteome</keyword>
<comment type="caution">
    <text evidence="1">The sequence shown here is derived from an EMBL/GenBank/DDBJ whole genome shotgun (WGS) entry which is preliminary data.</text>
</comment>
<gene>
    <name evidence="1" type="ORF">EHS24_002560</name>
</gene>
<sequence>MAGRSAFFATSPFAECRTRRWFEAIVNSPHMIPGLYTEDEMPELLGGKHQMYALAANPASRRPAEAWASVEVGWASPLARFYYILLDEWISMRTQVNLPGQKTTIDYFPTPRDVWSTTHPTTEPDGDDQHKLYAFMVDPIHHPAFPPGSLLPDPELDLALPDIAELIDLEAPLVALRATRRARGAEVIDLDMLRRETQPPPC</sequence>
<name>A0A427XHB4_9TREE</name>